<feature type="region of interest" description="Disordered" evidence="8">
    <location>
        <begin position="868"/>
        <end position="951"/>
    </location>
</feature>
<evidence type="ECO:0000256" key="1">
    <source>
        <dbReference type="ARBA" id="ARBA00004123"/>
    </source>
</evidence>
<dbReference type="Gene3D" id="3.30.70.330">
    <property type="match status" value="2"/>
</dbReference>
<feature type="compositionally biased region" description="Basic residues" evidence="8">
    <location>
        <begin position="870"/>
        <end position="883"/>
    </location>
</feature>
<dbReference type="SMART" id="SM00360">
    <property type="entry name" value="RRM"/>
    <property type="match status" value="1"/>
</dbReference>
<dbReference type="InterPro" id="IPR002344">
    <property type="entry name" value="Lupus_La"/>
</dbReference>
<evidence type="ECO:0000259" key="9">
    <source>
        <dbReference type="PROSITE" id="PS50097"/>
    </source>
</evidence>
<dbReference type="InterPro" id="IPR014886">
    <property type="entry name" value="La_xRRM"/>
</dbReference>
<dbReference type="InterPro" id="IPR035979">
    <property type="entry name" value="RBD_domain_sf"/>
</dbReference>
<evidence type="ECO:0000259" key="12">
    <source>
        <dbReference type="PROSITE" id="PS51939"/>
    </source>
</evidence>
<dbReference type="GO" id="GO:0006396">
    <property type="term" value="P:RNA processing"/>
    <property type="evidence" value="ECO:0007669"/>
    <property type="project" value="InterPro"/>
</dbReference>
<evidence type="ECO:0000256" key="8">
    <source>
        <dbReference type="SAM" id="MobiDB-lite"/>
    </source>
</evidence>
<evidence type="ECO:0000256" key="6">
    <source>
        <dbReference type="ARBA" id="ARBA00023242"/>
    </source>
</evidence>
<keyword evidence="5 7" id="KW-0694">RNA-binding</keyword>
<dbReference type="InterPro" id="IPR030566">
    <property type="entry name" value="BTB_POZ_KLHL23"/>
</dbReference>
<dbReference type="InterPro" id="IPR006630">
    <property type="entry name" value="La_HTH"/>
</dbReference>
<evidence type="ECO:0000256" key="4">
    <source>
        <dbReference type="ARBA" id="ARBA00022737"/>
    </source>
</evidence>
<dbReference type="PROSITE" id="PS50961">
    <property type="entry name" value="HTH_LA"/>
    <property type="match status" value="1"/>
</dbReference>
<dbReference type="SMART" id="SM00715">
    <property type="entry name" value="LA"/>
    <property type="match status" value="1"/>
</dbReference>
<evidence type="ECO:0000256" key="7">
    <source>
        <dbReference type="PROSITE-ProRule" id="PRU00332"/>
    </source>
</evidence>
<dbReference type="Pfam" id="PF24681">
    <property type="entry name" value="Kelch_KLHDC2_KLHL20_DRC7"/>
    <property type="match status" value="1"/>
</dbReference>
<dbReference type="PRINTS" id="PR00302">
    <property type="entry name" value="LUPUSLA"/>
</dbReference>
<dbReference type="Gene3D" id="2.120.10.80">
    <property type="entry name" value="Kelch-type beta propeller"/>
    <property type="match status" value="2"/>
</dbReference>
<dbReference type="InterPro" id="IPR000210">
    <property type="entry name" value="BTB/POZ_dom"/>
</dbReference>
<dbReference type="Gene3D" id="1.25.40.420">
    <property type="match status" value="1"/>
</dbReference>
<dbReference type="CDD" id="cd18462">
    <property type="entry name" value="BACK_KLHL23"/>
    <property type="match status" value="1"/>
</dbReference>
<dbReference type="CDD" id="cd12291">
    <property type="entry name" value="RRM1_La"/>
    <property type="match status" value="1"/>
</dbReference>
<dbReference type="Pfam" id="PF05383">
    <property type="entry name" value="La"/>
    <property type="match status" value="1"/>
</dbReference>
<evidence type="ECO:0008006" key="15">
    <source>
        <dbReference type="Google" id="ProtNLM"/>
    </source>
</evidence>
<protein>
    <recommendedName>
        <fullName evidence="15">Kelch like family member 23</fullName>
    </recommendedName>
</protein>
<dbReference type="InterPro" id="IPR047068">
    <property type="entry name" value="KLHL23_BACK"/>
</dbReference>
<feature type="domain" description="BTB" evidence="9">
    <location>
        <begin position="36"/>
        <end position="104"/>
    </location>
</feature>
<dbReference type="Proteomes" id="UP000694413">
    <property type="component" value="Unassembled WGS sequence"/>
</dbReference>
<keyword evidence="2" id="KW-0880">Kelch repeat</keyword>
<dbReference type="Pfam" id="PF00651">
    <property type="entry name" value="BTB"/>
    <property type="match status" value="1"/>
</dbReference>
<dbReference type="GO" id="GO:1990904">
    <property type="term" value="C:ribonucleoprotein complex"/>
    <property type="evidence" value="ECO:0007669"/>
    <property type="project" value="UniProtKB-UniRule"/>
</dbReference>
<keyword evidence="14" id="KW-1185">Reference proteome</keyword>
<dbReference type="Pfam" id="PF00076">
    <property type="entry name" value="RRM_1"/>
    <property type="match status" value="1"/>
</dbReference>
<feature type="domain" description="HTH La-type RNA-binding" evidence="11">
    <location>
        <begin position="549"/>
        <end position="641"/>
    </location>
</feature>
<feature type="compositionally biased region" description="Basic and acidic residues" evidence="8">
    <location>
        <begin position="925"/>
        <end position="951"/>
    </location>
</feature>
<dbReference type="CDD" id="cd08028">
    <property type="entry name" value="LARP_3"/>
    <property type="match status" value="1"/>
</dbReference>
<reference evidence="13" key="1">
    <citation type="submission" date="2025-08" db="UniProtKB">
        <authorList>
            <consortium name="Ensembl"/>
        </authorList>
    </citation>
    <scope>IDENTIFICATION</scope>
</reference>
<evidence type="ECO:0000313" key="13">
    <source>
        <dbReference type="Ensembl" id="ENSZALP00000022702.1"/>
    </source>
</evidence>
<feature type="domain" description="RRM" evidence="10">
    <location>
        <begin position="653"/>
        <end position="729"/>
    </location>
</feature>
<dbReference type="Ensembl" id="ENSZALT00000029491.1">
    <property type="protein sequence ID" value="ENSZALP00000022702.1"/>
    <property type="gene ID" value="ENSZALG00000017619.1"/>
</dbReference>
<feature type="domain" description="XRRM" evidence="12">
    <location>
        <begin position="769"/>
        <end position="891"/>
    </location>
</feature>
<evidence type="ECO:0000313" key="14">
    <source>
        <dbReference type="Proteomes" id="UP000694413"/>
    </source>
</evidence>
<dbReference type="InterPro" id="IPR036388">
    <property type="entry name" value="WH-like_DNA-bd_sf"/>
</dbReference>
<dbReference type="InterPro" id="IPR036390">
    <property type="entry name" value="WH_DNA-bd_sf"/>
</dbReference>
<name>A0A8D2NMV2_ZONAL</name>
<evidence type="ECO:0000256" key="2">
    <source>
        <dbReference type="ARBA" id="ARBA00022441"/>
    </source>
</evidence>
<reference evidence="13" key="2">
    <citation type="submission" date="2025-09" db="UniProtKB">
        <authorList>
            <consortium name="Ensembl"/>
        </authorList>
    </citation>
    <scope>IDENTIFICATION</scope>
</reference>
<organism evidence="13 14">
    <name type="scientific">Zonotrichia albicollis</name>
    <name type="common">White-throated sparrow</name>
    <name type="synonym">Fringilla albicollis</name>
    <dbReference type="NCBI Taxonomy" id="44394"/>
    <lineage>
        <taxon>Eukaryota</taxon>
        <taxon>Metazoa</taxon>
        <taxon>Chordata</taxon>
        <taxon>Craniata</taxon>
        <taxon>Vertebrata</taxon>
        <taxon>Euteleostomi</taxon>
        <taxon>Archelosauria</taxon>
        <taxon>Archosauria</taxon>
        <taxon>Dinosauria</taxon>
        <taxon>Saurischia</taxon>
        <taxon>Theropoda</taxon>
        <taxon>Coelurosauria</taxon>
        <taxon>Aves</taxon>
        <taxon>Neognathae</taxon>
        <taxon>Neoaves</taxon>
        <taxon>Telluraves</taxon>
        <taxon>Australaves</taxon>
        <taxon>Passeriformes</taxon>
        <taxon>Passerellidae</taxon>
        <taxon>Zonotrichia</taxon>
    </lineage>
</organism>
<dbReference type="PROSITE" id="PS50102">
    <property type="entry name" value="RRM"/>
    <property type="match status" value="1"/>
</dbReference>
<dbReference type="Gene3D" id="1.10.10.10">
    <property type="entry name" value="Winged helix-like DNA-binding domain superfamily/Winged helix DNA-binding domain"/>
    <property type="match status" value="1"/>
</dbReference>
<dbReference type="CDD" id="cd12541">
    <property type="entry name" value="RRM2_La"/>
    <property type="match status" value="1"/>
</dbReference>
<proteinExistence type="predicted"/>
<keyword evidence="4" id="KW-0677">Repeat</keyword>
<dbReference type="PANTHER" id="PTHR24412:SF304">
    <property type="entry name" value="KELCH-LIKE PROTEIN 23"/>
    <property type="match status" value="1"/>
</dbReference>
<dbReference type="InterPro" id="IPR015915">
    <property type="entry name" value="Kelch-typ_b-propeller"/>
</dbReference>
<dbReference type="SMART" id="SM00875">
    <property type="entry name" value="BACK"/>
    <property type="match status" value="1"/>
</dbReference>
<dbReference type="InterPro" id="IPR011333">
    <property type="entry name" value="SKP1/BTB/POZ_sf"/>
</dbReference>
<dbReference type="PROSITE" id="PS50097">
    <property type="entry name" value="BTB"/>
    <property type="match status" value="1"/>
</dbReference>
<dbReference type="Pfam" id="PF01344">
    <property type="entry name" value="Kelch_1"/>
    <property type="match status" value="1"/>
</dbReference>
<keyword evidence="6" id="KW-0539">Nucleus</keyword>
<dbReference type="SUPFAM" id="SSF117281">
    <property type="entry name" value="Kelch motif"/>
    <property type="match status" value="1"/>
</dbReference>
<dbReference type="InterPro" id="IPR006652">
    <property type="entry name" value="Kelch_1"/>
</dbReference>
<dbReference type="PROSITE" id="PS51939">
    <property type="entry name" value="XRRM"/>
    <property type="match status" value="1"/>
</dbReference>
<evidence type="ECO:0000256" key="5">
    <source>
        <dbReference type="ARBA" id="ARBA00022884"/>
    </source>
</evidence>
<feature type="region of interest" description="Disordered" evidence="8">
    <location>
        <begin position="737"/>
        <end position="764"/>
    </location>
</feature>
<dbReference type="GO" id="GO:0003723">
    <property type="term" value="F:RNA binding"/>
    <property type="evidence" value="ECO:0007669"/>
    <property type="project" value="UniProtKB-UniRule"/>
</dbReference>
<dbReference type="FunFam" id="1.10.10.10:FF:000336">
    <property type="entry name" value="lupus La protein homolog"/>
    <property type="match status" value="1"/>
</dbReference>
<comment type="subcellular location">
    <subcellularLocation>
        <location evidence="1">Nucleus</location>
    </subcellularLocation>
</comment>
<dbReference type="InterPro" id="IPR012677">
    <property type="entry name" value="Nucleotide-bd_a/b_plait_sf"/>
</dbReference>
<dbReference type="InterPro" id="IPR000504">
    <property type="entry name" value="RRM_dom"/>
</dbReference>
<dbReference type="SUPFAM" id="SSF46785">
    <property type="entry name" value="Winged helix' DNA-binding domain"/>
    <property type="match status" value="1"/>
</dbReference>
<dbReference type="GO" id="GO:0005634">
    <property type="term" value="C:nucleus"/>
    <property type="evidence" value="ECO:0007669"/>
    <property type="project" value="UniProtKB-SubCell"/>
</dbReference>
<dbReference type="FunFam" id="1.25.40.420:FF:000001">
    <property type="entry name" value="Kelch-like family member 12"/>
    <property type="match status" value="1"/>
</dbReference>
<dbReference type="AlphaFoldDB" id="A0A8D2NMV2"/>
<evidence type="ECO:0000256" key="3">
    <source>
        <dbReference type="ARBA" id="ARBA00022553"/>
    </source>
</evidence>
<dbReference type="SMART" id="SM00225">
    <property type="entry name" value="BTB"/>
    <property type="match status" value="1"/>
</dbReference>
<evidence type="ECO:0000259" key="10">
    <source>
        <dbReference type="PROSITE" id="PS50102"/>
    </source>
</evidence>
<dbReference type="Gene3D" id="3.30.710.10">
    <property type="entry name" value="Potassium Channel Kv1.1, Chain A"/>
    <property type="match status" value="1"/>
</dbReference>
<sequence>MAAAGQEEYAYLYRDSAHPAGFLEAFRAFYLDGLFTDITLQCASGVIFHCHRAALAACSSYFKAMFTADMKEKSKNQISLPGLSHAVLEALVNYAYTSQIQITKRNVQSLLQAADLLQFLSVKKACEQFLVRHLDTDNCIGMHSFAEYHDCSELEKESRRILLSQFEEVWKQEEFLDIGKEKLSYILSRENLNVQKEEAAIEAVIKWVTHNVEGRIEDICEVLSCIKLDLDNAYLRSALSLQKKCRLNDSKIRSLIYNALNLNPKGLSRRSTAAMYVIGGYYWHPLSEVHVWDPLTDAWVQGTEMPDHTRESYGVTSLGPDIYVTGGYRTESIEALDTVWIYNSERDEWTEGCPMLDARYYHCAVSLSGCVYALGGYRKGAPVQEAEFYDPLIQKWLPIANMIKGVGNATACVLHEVIYVAGGHYGYRGSCTYDKIQRYHSGSNEWSIVTTSPHPEYGLCSITLQNKIYFVGGQTTITDCYDPEQNEWKQMAHMMERRMECGTVVMNGCIYVTGGYSYSKGTYLQSIEKYDPERNKWEALVKMAENGNGENMSILESKICQQIEYYFGNHNLPRDKFLKEQIKLDDGWVPLEVMIKFNRLSRLSKDFGVIVEALRKSKTGLMEINEDKTKIRRSPNKPLPELNDQYKAAIKNRSVYVKGFPLDATLDDIKEWLEDKGPVENIQMRRTLQRTFKGSIFAVFDSVESAKKFTEIPNQKYKDTELIVLFKEEYCTKKNEERKQNKVEAKARAKQEKEEKQKQAADAEMKSLEEKTGCLLKFSGDLDDQTCREDLHEVFSGHGEIKWIHFVRGAKEGIILFKDIAKEALEKAKAAHNGNLQLRNKDVSWEVLEGDAEKEALKKILEDQQELLKQKTKGRKTKGKGRGGKIPQGAQKGKIQFQGKKIKFENDEEDGENDTKTEPASPKKRPLEETEKEEPAPKQLKTENGDGNHNMHFEAGRGNFCLKTKSSPGTNLILHRICIYQSFIKLCFIKPACILAR</sequence>
<dbReference type="InterPro" id="IPR011705">
    <property type="entry name" value="BACK"/>
</dbReference>
<accession>A0A8D2NMV2</accession>
<dbReference type="Pfam" id="PF07707">
    <property type="entry name" value="BACK"/>
    <property type="match status" value="1"/>
</dbReference>
<dbReference type="Pfam" id="PF08777">
    <property type="entry name" value="RRM_3"/>
    <property type="match status" value="1"/>
</dbReference>
<keyword evidence="3" id="KW-0597">Phosphoprotein</keyword>
<dbReference type="SMART" id="SM00612">
    <property type="entry name" value="Kelch"/>
    <property type="match status" value="6"/>
</dbReference>
<dbReference type="PANTHER" id="PTHR24412">
    <property type="entry name" value="KELCH PROTEIN"/>
    <property type="match status" value="1"/>
</dbReference>
<dbReference type="CDD" id="cd18252">
    <property type="entry name" value="BTB_POZ_KLHL23"/>
    <property type="match status" value="1"/>
</dbReference>
<dbReference type="SUPFAM" id="SSF54695">
    <property type="entry name" value="POZ domain"/>
    <property type="match status" value="1"/>
</dbReference>
<dbReference type="SUPFAM" id="SSF54928">
    <property type="entry name" value="RNA-binding domain, RBD"/>
    <property type="match status" value="2"/>
</dbReference>
<evidence type="ECO:0000259" key="11">
    <source>
        <dbReference type="PROSITE" id="PS50961"/>
    </source>
</evidence>